<feature type="compositionally biased region" description="Low complexity" evidence="1">
    <location>
        <begin position="459"/>
        <end position="476"/>
    </location>
</feature>
<feature type="compositionally biased region" description="Polar residues" evidence="1">
    <location>
        <begin position="317"/>
        <end position="330"/>
    </location>
</feature>
<feature type="compositionally biased region" description="Polar residues" evidence="1">
    <location>
        <begin position="147"/>
        <end position="157"/>
    </location>
</feature>
<keyword evidence="2" id="KW-0732">Signal</keyword>
<sequence>MLLFRLGLTIHVAMTAALAFQGSKPLAPSLETYLETLSHSDPFDKKLQVGTEELQSLEVATRFDKPYNRNPYPIIPEGTSYVFGEPDAPVLVSTRLAESQRRKRKTEFAGTITSGDAAAQSKPTTKFVKFPNLFVTPSMSAPKREMISSTNNKNTVQGRARGSRRSEVVLQASSNGSGDEYPFTVDKTMRRTGQLYLEKDKTSAKFPEEKEKKPVGGSSKSPITSAKAFFASLGLQVEKEATNPSEWVVVNGRDGRALLGSGTTPPVKDGFMGDEESAYASIAHNTIDYSANSPSALSSSWMDFETGGDDEDDEADWQNQATGGDGNSNVNDKEAMEEPLVDVQSALERIAKNSGGPSAQPDGANMNQEENSNDEENNPTTSNHLSWIDMRGETPMPLSQSLSRNQNPESSTKADPVRSSNDEYERQRRMYTSLDPDWNGDPTSPIVKPIDKKRRQQQVRSSSLPGPVVGSGIVPPADNSAIKKAGVTKETNVDKKLPSTPTASVGVSKKIPEAPVSGNQENGGKSPSTPMPSSGVTNPTPETLGLGSPPKRNNASSFYDDYMKTRNLQTLGGKDRKERGSSPTPNYEDYKKARDAEARNSAAKSKYRNTISKPLFETAKWLEDEKRKQIEWVQKENEKLQEVMKEFGSEHKAFLKKQLRLAITGGVPLNRQVAGERPVPELDTTGMTRRIMDSISKDENEVTGSTTWEVFQKAEENWRTLREYMPAEADLPAPFVTDKRGEGSPSCYAKLQHQATRELDYDIVVCGGTLGIFFATALQLKGHKVCVVESGKLRGRDQEWNIGKDELMKLKDAGVVSQEDIDAAIQTEFAGCRSAFKTKEVEVEGGYADNGIGYECFTEGVLNTGVSPKILLERVARKFVLLGGVIKEDSTPEGITVVKNIGAAIDMGDDREPVTAHLVIDAMGQNSPITLQQRHRQKPDGISVVVGTCASGYDPKTNLVGDAVYTNSGIQDKKKNGKMQYFWESFPVGIGRNGNEPGSSDTKTAYMFTYMDAHERRPTLEALFEDYWKMLPQYQPSIENPERDLDVKRAVFAYFPTYKDSPLQPSFDRILAVGDASGIQSPLSFGGFGSLARHLDRVSEAVSEAIEGNLLTKDDLSEINPYTPNLSASWMFQKAMSVGMGQMFVDRRFVNRLLSTNLEAMNEMGPQTITPFLQDVVRFDGLVGTITKSAMADPLLVPQIVAKVGFPTLFDWMGHVSMMGVYSALDNYVSPWLKPIGETALRKQRPRYYMHRKMDAWKYGSGNDWNMSEEVKESAL</sequence>
<feature type="region of interest" description="Disordered" evidence="1">
    <location>
        <begin position="292"/>
        <end position="605"/>
    </location>
</feature>
<feature type="compositionally biased region" description="Polar residues" evidence="1">
    <location>
        <begin position="397"/>
        <end position="413"/>
    </location>
</feature>
<feature type="region of interest" description="Disordered" evidence="1">
    <location>
        <begin position="143"/>
        <end position="184"/>
    </location>
</feature>
<gene>
    <name evidence="3" type="ORF">APAL1065_LOCUS24924</name>
</gene>
<organism evidence="3">
    <name type="scientific">Entomoneis paludosa</name>
    <dbReference type="NCBI Taxonomy" id="265537"/>
    <lineage>
        <taxon>Eukaryota</taxon>
        <taxon>Sar</taxon>
        <taxon>Stramenopiles</taxon>
        <taxon>Ochrophyta</taxon>
        <taxon>Bacillariophyta</taxon>
        <taxon>Bacillariophyceae</taxon>
        <taxon>Bacillariophycidae</taxon>
        <taxon>Entomoneidaceae</taxon>
        <taxon>Entomoneis</taxon>
    </lineage>
</organism>
<feature type="compositionally biased region" description="Basic and acidic residues" evidence="1">
    <location>
        <begin position="202"/>
        <end position="214"/>
    </location>
</feature>
<dbReference type="Gene3D" id="3.50.50.60">
    <property type="entry name" value="FAD/NAD(P)-binding domain"/>
    <property type="match status" value="1"/>
</dbReference>
<dbReference type="AlphaFoldDB" id="A0A7S2YR49"/>
<feature type="compositionally biased region" description="Basic and acidic residues" evidence="1">
    <location>
        <begin position="588"/>
        <end position="598"/>
    </location>
</feature>
<feature type="signal peptide" evidence="2">
    <location>
        <begin position="1"/>
        <end position="19"/>
    </location>
</feature>
<dbReference type="SUPFAM" id="SSF51905">
    <property type="entry name" value="FAD/NAD(P)-binding domain"/>
    <property type="match status" value="1"/>
</dbReference>
<dbReference type="EMBL" id="HBHT01037116">
    <property type="protein sequence ID" value="CAD9990504.1"/>
    <property type="molecule type" value="Transcribed_RNA"/>
</dbReference>
<protein>
    <recommendedName>
        <fullName evidence="4">FAD dependent oxidoreductase domain-containing protein</fullName>
    </recommendedName>
</protein>
<dbReference type="PANTHER" id="PTHR32098">
    <property type="entry name" value="LYCOPENE BETA/EPSILON CYCLASE PROTEIN"/>
    <property type="match status" value="1"/>
</dbReference>
<evidence type="ECO:0000256" key="1">
    <source>
        <dbReference type="SAM" id="MobiDB-lite"/>
    </source>
</evidence>
<reference evidence="3" key="1">
    <citation type="submission" date="2021-01" db="EMBL/GenBank/DDBJ databases">
        <authorList>
            <person name="Corre E."/>
            <person name="Pelletier E."/>
            <person name="Niang G."/>
            <person name="Scheremetjew M."/>
            <person name="Finn R."/>
            <person name="Kale V."/>
            <person name="Holt S."/>
            <person name="Cochrane G."/>
            <person name="Meng A."/>
            <person name="Brown T."/>
            <person name="Cohen L."/>
        </authorList>
    </citation>
    <scope>NUCLEOTIDE SEQUENCE</scope>
    <source>
        <strain evidence="3">CCMP125</strain>
    </source>
</reference>
<evidence type="ECO:0008006" key="4">
    <source>
        <dbReference type="Google" id="ProtNLM"/>
    </source>
</evidence>
<feature type="compositionally biased region" description="Acidic residues" evidence="1">
    <location>
        <begin position="306"/>
        <end position="316"/>
    </location>
</feature>
<dbReference type="PANTHER" id="PTHR32098:SF5">
    <property type="entry name" value="LYCOPENE BETA_EPSILON CYCLASE PROTEIN"/>
    <property type="match status" value="1"/>
</dbReference>
<evidence type="ECO:0000313" key="3">
    <source>
        <dbReference type="EMBL" id="CAD9990504.1"/>
    </source>
</evidence>
<name>A0A7S2YR49_9STRA</name>
<evidence type="ECO:0000256" key="2">
    <source>
        <dbReference type="SAM" id="SignalP"/>
    </source>
</evidence>
<accession>A0A7S2YR49</accession>
<feature type="chain" id="PRO_5031177599" description="FAD dependent oxidoreductase domain-containing protein" evidence="2">
    <location>
        <begin position="20"/>
        <end position="1276"/>
    </location>
</feature>
<proteinExistence type="predicted"/>
<feature type="compositionally biased region" description="Low complexity" evidence="1">
    <location>
        <begin position="292"/>
        <end position="305"/>
    </location>
</feature>
<feature type="compositionally biased region" description="Polar residues" evidence="1">
    <location>
        <begin position="517"/>
        <end position="541"/>
    </location>
</feature>
<dbReference type="InterPro" id="IPR036188">
    <property type="entry name" value="FAD/NAD-bd_sf"/>
</dbReference>
<feature type="region of interest" description="Disordered" evidence="1">
    <location>
        <begin position="202"/>
        <end position="221"/>
    </location>
</feature>